<dbReference type="Proteomes" id="UP001500212">
    <property type="component" value="Unassembled WGS sequence"/>
</dbReference>
<sequence>MPDSLRGGGRWTTTVAACALVHAPVRVTAEGRWNGGFRRYTRTFFNRCAAIRATGGVIFVC</sequence>
<reference evidence="2" key="1">
    <citation type="journal article" date="2019" name="Int. J. Syst. Evol. Microbiol.">
        <title>The Global Catalogue of Microorganisms (GCM) 10K type strain sequencing project: providing services to taxonomists for standard genome sequencing and annotation.</title>
        <authorList>
            <consortium name="The Broad Institute Genomics Platform"/>
            <consortium name="The Broad Institute Genome Sequencing Center for Infectious Disease"/>
            <person name="Wu L."/>
            <person name="Ma J."/>
        </authorList>
    </citation>
    <scope>NUCLEOTIDE SEQUENCE [LARGE SCALE GENOMIC DNA]</scope>
    <source>
        <strain evidence="2">JCM 17938</strain>
    </source>
</reference>
<accession>A0ABP8TIQ8</accession>
<evidence type="ECO:0000313" key="2">
    <source>
        <dbReference type="Proteomes" id="UP001500212"/>
    </source>
</evidence>
<comment type="caution">
    <text evidence="1">The sequence shown here is derived from an EMBL/GenBank/DDBJ whole genome shotgun (WGS) entry which is preliminary data.</text>
</comment>
<protein>
    <recommendedName>
        <fullName evidence="3">Secreted protein</fullName>
    </recommendedName>
</protein>
<evidence type="ECO:0008006" key="3">
    <source>
        <dbReference type="Google" id="ProtNLM"/>
    </source>
</evidence>
<name>A0ABP8TIQ8_9ACTN</name>
<dbReference type="InterPro" id="IPR036819">
    <property type="entry name" value="Subtilisin_inhibitor-like_sf"/>
</dbReference>
<proteinExistence type="predicted"/>
<dbReference type="EMBL" id="BAABHJ010000005">
    <property type="protein sequence ID" value="GAA4606620.1"/>
    <property type="molecule type" value="Genomic_DNA"/>
</dbReference>
<dbReference type="SUPFAM" id="SSF55399">
    <property type="entry name" value="Subtilisin inhibitor"/>
    <property type="match status" value="1"/>
</dbReference>
<dbReference type="Gene3D" id="3.30.350.10">
    <property type="entry name" value="Subtilisin inhibitor-like"/>
    <property type="match status" value="1"/>
</dbReference>
<organism evidence="1 2">
    <name type="scientific">Actinoallomurus liliacearum</name>
    <dbReference type="NCBI Taxonomy" id="1080073"/>
    <lineage>
        <taxon>Bacteria</taxon>
        <taxon>Bacillati</taxon>
        <taxon>Actinomycetota</taxon>
        <taxon>Actinomycetes</taxon>
        <taxon>Streptosporangiales</taxon>
        <taxon>Thermomonosporaceae</taxon>
        <taxon>Actinoallomurus</taxon>
    </lineage>
</organism>
<dbReference type="RefSeq" id="WP_345352962.1">
    <property type="nucleotide sequence ID" value="NZ_BAABHJ010000005.1"/>
</dbReference>
<evidence type="ECO:0000313" key="1">
    <source>
        <dbReference type="EMBL" id="GAA4606620.1"/>
    </source>
</evidence>
<keyword evidence="2" id="KW-1185">Reference proteome</keyword>
<gene>
    <name evidence="1" type="ORF">GCM10023195_24120</name>
</gene>